<reference evidence="2 3" key="1">
    <citation type="submission" date="2016-10" db="EMBL/GenBank/DDBJ databases">
        <authorList>
            <person name="de Groot N.N."/>
        </authorList>
    </citation>
    <scope>NUCLEOTIDE SEQUENCE [LARGE SCALE GENOMIC DNA]</scope>
    <source>
        <strain evidence="2 3">CGMCC 1.7005</strain>
    </source>
</reference>
<keyword evidence="1" id="KW-0732">Signal</keyword>
<name>A0A1I7AN75_9FLAO</name>
<dbReference type="RefSeq" id="WP_139230347.1">
    <property type="nucleotide sequence ID" value="NZ_FPAS01000003.1"/>
</dbReference>
<feature type="signal peptide" evidence="1">
    <location>
        <begin position="1"/>
        <end position="20"/>
    </location>
</feature>
<dbReference type="AlphaFoldDB" id="A0A1I7AN75"/>
<feature type="chain" id="PRO_5014705790" description="CarboxypepD_reg-like domain-containing protein" evidence="1">
    <location>
        <begin position="21"/>
        <end position="220"/>
    </location>
</feature>
<dbReference type="SUPFAM" id="SSF49464">
    <property type="entry name" value="Carboxypeptidase regulatory domain-like"/>
    <property type="match status" value="1"/>
</dbReference>
<organism evidence="2 3">
    <name type="scientific">Lishizhenia tianjinensis</name>
    <dbReference type="NCBI Taxonomy" id="477690"/>
    <lineage>
        <taxon>Bacteria</taxon>
        <taxon>Pseudomonadati</taxon>
        <taxon>Bacteroidota</taxon>
        <taxon>Flavobacteriia</taxon>
        <taxon>Flavobacteriales</taxon>
        <taxon>Crocinitomicaceae</taxon>
        <taxon>Lishizhenia</taxon>
    </lineage>
</organism>
<dbReference type="OrthoDB" id="1427655at2"/>
<dbReference type="EMBL" id="FPAS01000003">
    <property type="protein sequence ID" value="SFT76409.1"/>
    <property type="molecule type" value="Genomic_DNA"/>
</dbReference>
<accession>A0A1I7AN75</accession>
<evidence type="ECO:0000313" key="2">
    <source>
        <dbReference type="EMBL" id="SFT76409.1"/>
    </source>
</evidence>
<keyword evidence="3" id="KW-1185">Reference proteome</keyword>
<evidence type="ECO:0008006" key="4">
    <source>
        <dbReference type="Google" id="ProtNLM"/>
    </source>
</evidence>
<gene>
    <name evidence="2" type="ORF">SAMN05216474_2254</name>
</gene>
<protein>
    <recommendedName>
        <fullName evidence="4">CarboxypepD_reg-like domain-containing protein</fullName>
    </recommendedName>
</protein>
<dbReference type="InterPro" id="IPR008969">
    <property type="entry name" value="CarboxyPept-like_regulatory"/>
</dbReference>
<evidence type="ECO:0000313" key="3">
    <source>
        <dbReference type="Proteomes" id="UP000236454"/>
    </source>
</evidence>
<proteinExistence type="predicted"/>
<dbReference type="Proteomes" id="UP000236454">
    <property type="component" value="Unassembled WGS sequence"/>
</dbReference>
<evidence type="ECO:0000256" key="1">
    <source>
        <dbReference type="SAM" id="SignalP"/>
    </source>
</evidence>
<dbReference type="STRING" id="477690.SAMN05216474_2254"/>
<sequence>MRHFILIFCLVATASVWGQASSDTTKTTTPKDTTEHLVQLSGIVVSWDSLENIAYAAIYNKTTDRGVISDYYGFFSTVTRPGDTLLFSVYGFKTSAYIVPDTLTMDNYNMIHIMNPDTIEFAPVDIYPWPSREDFARAFVEMDPYDDALKKAQRQLSGEALAFVAAKLPTDASLSYNIEQQAQQTRLYRDMGMAQPNNLLNPVAWSNFVKAWKAGELKRE</sequence>